<feature type="chain" id="PRO_5019025470" evidence="1">
    <location>
        <begin position="27"/>
        <end position="142"/>
    </location>
</feature>
<organism evidence="2 3">
    <name type="scientific">Golovinomyces cichoracearum</name>
    <dbReference type="NCBI Taxonomy" id="62708"/>
    <lineage>
        <taxon>Eukaryota</taxon>
        <taxon>Fungi</taxon>
        <taxon>Dikarya</taxon>
        <taxon>Ascomycota</taxon>
        <taxon>Pezizomycotina</taxon>
        <taxon>Leotiomycetes</taxon>
        <taxon>Erysiphales</taxon>
        <taxon>Erysiphaceae</taxon>
        <taxon>Golovinomyces</taxon>
    </lineage>
</organism>
<reference evidence="2 3" key="1">
    <citation type="journal article" date="2018" name="BMC Genomics">
        <title>Comparative genome analyses reveal sequence features reflecting distinct modes of host-adaptation between dicot and monocot powdery mildew.</title>
        <authorList>
            <person name="Wu Y."/>
            <person name="Ma X."/>
            <person name="Pan Z."/>
            <person name="Kale S.D."/>
            <person name="Song Y."/>
            <person name="King H."/>
            <person name="Zhang Q."/>
            <person name="Presley C."/>
            <person name="Deng X."/>
            <person name="Wei C.I."/>
            <person name="Xiao S."/>
        </authorList>
    </citation>
    <scope>NUCLEOTIDE SEQUENCE [LARGE SCALE GENOMIC DNA]</scope>
    <source>
        <strain evidence="2">UMSG1</strain>
    </source>
</reference>
<keyword evidence="1" id="KW-0732">Signal</keyword>
<accession>A0A420IZJ3</accession>
<name>A0A420IZJ3_9PEZI</name>
<dbReference type="EMBL" id="MCBS01019802">
    <property type="protein sequence ID" value="RKF79960.1"/>
    <property type="molecule type" value="Genomic_DNA"/>
</dbReference>
<evidence type="ECO:0000313" key="3">
    <source>
        <dbReference type="Proteomes" id="UP000285326"/>
    </source>
</evidence>
<evidence type="ECO:0000313" key="2">
    <source>
        <dbReference type="EMBL" id="RKF79960.1"/>
    </source>
</evidence>
<gene>
    <name evidence="2" type="ORF">GcM1_198043</name>
</gene>
<dbReference type="Proteomes" id="UP000285326">
    <property type="component" value="Unassembled WGS sequence"/>
</dbReference>
<comment type="caution">
    <text evidence="2">The sequence shown here is derived from an EMBL/GenBank/DDBJ whole genome shotgun (WGS) entry which is preliminary data.</text>
</comment>
<protein>
    <submittedName>
        <fullName evidence="2">Uncharacterized protein</fullName>
    </submittedName>
</protein>
<evidence type="ECO:0000256" key="1">
    <source>
        <dbReference type="SAM" id="SignalP"/>
    </source>
</evidence>
<dbReference type="AlphaFoldDB" id="A0A420IZJ3"/>
<sequence>MTSIGFTNFFIALLCSCCCKNHKSNSEESFGVVRRPDLSGHRTPSSKTYVSKKIIPAIQKQASRSSIGYYISNLARNISIIWLPYAKKVMASRVVRVDELSPFSWKDVKNSEIDPSFEDCTTTFEHGDRPAIDQLVEDVMEN</sequence>
<feature type="signal peptide" evidence="1">
    <location>
        <begin position="1"/>
        <end position="26"/>
    </location>
</feature>
<proteinExistence type="predicted"/>